<organism evidence="1 2">
    <name type="scientific">Flavobacterium crocinum</name>
    <dbReference type="NCBI Taxonomy" id="2183896"/>
    <lineage>
        <taxon>Bacteria</taxon>
        <taxon>Pseudomonadati</taxon>
        <taxon>Bacteroidota</taxon>
        <taxon>Flavobacteriia</taxon>
        <taxon>Flavobacteriales</taxon>
        <taxon>Flavobacteriaceae</taxon>
        <taxon>Flavobacterium</taxon>
    </lineage>
</organism>
<dbReference type="Proteomes" id="UP000245250">
    <property type="component" value="Chromosome"/>
</dbReference>
<dbReference type="InterPro" id="IPR054207">
    <property type="entry name" value="DUF6913"/>
</dbReference>
<dbReference type="Pfam" id="PF21857">
    <property type="entry name" value="DUF6913"/>
    <property type="match status" value="1"/>
</dbReference>
<dbReference type="OrthoDB" id="1430532at2"/>
<sequence>MFLNYIKEFFVKKSLKNNLSNQKNPDFSKNVQTIGLLVDESNSSHSETLVKELMLQGIALENIKIVAYNSKFRKQETYLRPTFGKSHISWNGEIKESFLNDFVNSKFDLLLSYYNEENKFLMMLTSKSNAKFKVGFASVDNSLNRLMINTELENYKLFVSELFRYLKNIK</sequence>
<evidence type="ECO:0000313" key="2">
    <source>
        <dbReference type="Proteomes" id="UP000245250"/>
    </source>
</evidence>
<protein>
    <submittedName>
        <fullName evidence="1">Uncharacterized protein</fullName>
    </submittedName>
</protein>
<dbReference type="KEGG" id="fcr:HYN56_14700"/>
<keyword evidence="2" id="KW-1185">Reference proteome</keyword>
<evidence type="ECO:0000313" key="1">
    <source>
        <dbReference type="EMBL" id="AWK05417.1"/>
    </source>
</evidence>
<name>A0A2S1YMU1_9FLAO</name>
<dbReference type="RefSeq" id="WP_109192862.1">
    <property type="nucleotide sequence ID" value="NZ_CP029255.1"/>
</dbReference>
<reference evidence="1 2" key="1">
    <citation type="submission" date="2018-05" db="EMBL/GenBank/DDBJ databases">
        <title>Genome sequencing of Flavobacterium sp. HYN0056.</title>
        <authorList>
            <person name="Yi H."/>
            <person name="Baek C."/>
        </authorList>
    </citation>
    <scope>NUCLEOTIDE SEQUENCE [LARGE SCALE GENOMIC DNA]</scope>
    <source>
        <strain evidence="1 2">HYN0056</strain>
    </source>
</reference>
<gene>
    <name evidence="1" type="ORF">HYN56_14700</name>
</gene>
<accession>A0A2S1YMU1</accession>
<dbReference type="AlphaFoldDB" id="A0A2S1YMU1"/>
<dbReference type="EMBL" id="CP029255">
    <property type="protein sequence ID" value="AWK05417.1"/>
    <property type="molecule type" value="Genomic_DNA"/>
</dbReference>
<proteinExistence type="predicted"/>